<dbReference type="Proteomes" id="UP000078540">
    <property type="component" value="Unassembled WGS sequence"/>
</dbReference>
<dbReference type="PROSITE" id="PS50240">
    <property type="entry name" value="TRYPSIN_DOM"/>
    <property type="match status" value="1"/>
</dbReference>
<feature type="transmembrane region" description="Helical" evidence="6">
    <location>
        <begin position="341"/>
        <end position="360"/>
    </location>
</feature>
<dbReference type="InterPro" id="IPR001254">
    <property type="entry name" value="Trypsin_dom"/>
</dbReference>
<evidence type="ECO:0000256" key="2">
    <source>
        <dbReference type="ARBA" id="ARBA00022801"/>
    </source>
</evidence>
<keyword evidence="4" id="KW-1015">Disulfide bond</keyword>
<evidence type="ECO:0000256" key="4">
    <source>
        <dbReference type="ARBA" id="ARBA00023157"/>
    </source>
</evidence>
<keyword evidence="6" id="KW-0472">Membrane</keyword>
<evidence type="ECO:0000256" key="5">
    <source>
        <dbReference type="ARBA" id="ARBA00024195"/>
    </source>
</evidence>
<keyword evidence="9" id="KW-1185">Reference proteome</keyword>
<dbReference type="InterPro" id="IPR018114">
    <property type="entry name" value="TRYPSIN_HIS"/>
</dbReference>
<keyword evidence="6" id="KW-1133">Transmembrane helix</keyword>
<dbReference type="InterPro" id="IPR001314">
    <property type="entry name" value="Peptidase_S1A"/>
</dbReference>
<evidence type="ECO:0000256" key="1">
    <source>
        <dbReference type="ARBA" id="ARBA00022670"/>
    </source>
</evidence>
<evidence type="ECO:0000313" key="9">
    <source>
        <dbReference type="Proteomes" id="UP000078540"/>
    </source>
</evidence>
<dbReference type="SUPFAM" id="SSF50494">
    <property type="entry name" value="Trypsin-like serine proteases"/>
    <property type="match status" value="1"/>
</dbReference>
<dbReference type="InterPro" id="IPR009003">
    <property type="entry name" value="Peptidase_S1_PA"/>
</dbReference>
<keyword evidence="3" id="KW-0720">Serine protease</keyword>
<organism evidence="8 9">
    <name type="scientific">Atta colombica</name>
    <dbReference type="NCBI Taxonomy" id="520822"/>
    <lineage>
        <taxon>Eukaryota</taxon>
        <taxon>Metazoa</taxon>
        <taxon>Ecdysozoa</taxon>
        <taxon>Arthropoda</taxon>
        <taxon>Hexapoda</taxon>
        <taxon>Insecta</taxon>
        <taxon>Pterygota</taxon>
        <taxon>Neoptera</taxon>
        <taxon>Endopterygota</taxon>
        <taxon>Hymenoptera</taxon>
        <taxon>Apocrita</taxon>
        <taxon>Aculeata</taxon>
        <taxon>Formicoidea</taxon>
        <taxon>Formicidae</taxon>
        <taxon>Myrmicinae</taxon>
        <taxon>Atta</taxon>
    </lineage>
</organism>
<dbReference type="GO" id="GO:0004252">
    <property type="term" value="F:serine-type endopeptidase activity"/>
    <property type="evidence" value="ECO:0007669"/>
    <property type="project" value="InterPro"/>
</dbReference>
<evidence type="ECO:0000259" key="7">
    <source>
        <dbReference type="PROSITE" id="PS50240"/>
    </source>
</evidence>
<dbReference type="Pfam" id="PF00089">
    <property type="entry name" value="Trypsin"/>
    <property type="match status" value="1"/>
</dbReference>
<keyword evidence="1" id="KW-0645">Protease</keyword>
<accession>A0A195AU74</accession>
<dbReference type="AlphaFoldDB" id="A0A195AU74"/>
<gene>
    <name evidence="8" type="ORF">ALC53_13789</name>
</gene>
<dbReference type="InterPro" id="IPR050430">
    <property type="entry name" value="Peptidase_S1"/>
</dbReference>
<name>A0A195AU74_9HYME</name>
<feature type="transmembrane region" description="Helical" evidence="6">
    <location>
        <begin position="229"/>
        <end position="249"/>
    </location>
</feature>
<dbReference type="PANTHER" id="PTHR24276">
    <property type="entry name" value="POLYSERASE-RELATED"/>
    <property type="match status" value="1"/>
</dbReference>
<dbReference type="PROSITE" id="PS00134">
    <property type="entry name" value="TRYPSIN_HIS"/>
    <property type="match status" value="1"/>
</dbReference>
<evidence type="ECO:0000256" key="3">
    <source>
        <dbReference type="ARBA" id="ARBA00022825"/>
    </source>
</evidence>
<evidence type="ECO:0000256" key="6">
    <source>
        <dbReference type="SAM" id="Phobius"/>
    </source>
</evidence>
<dbReference type="CDD" id="cd00190">
    <property type="entry name" value="Tryp_SPc"/>
    <property type="match status" value="1"/>
</dbReference>
<sequence length="618" mass="70151">TRRIVDEFIRCADVLSTNERRVKRLNEDHQYLLQDQIASDERRCCAFGGIRRVSSKLTRSNKITCNHCNDICIIYVRCLDTLSKATCKICKKIISCTNINYLKEHLKNSQINILQIFKKIDKQKLDILHKYLVKTHPDILTEKEKKEVKFYWTWDYFTLKDVSKAGCQPVHKYTTYWRKQPRDSPKGRFLDYLPEEGTRSSIPDEIYRDKIFGAILVRMHLQPVCNSRFGTFVPLSHILFIISFAALNVKIKIATRHLPCKCKDYTVHFVYKNLLFKCAFFRQIILYLGISSVCKHWFAFKVISKNDDISIAKWKFSDEFCSSGLLRKTKNTVPRRTTRRLVLVLAMMVAVVVSAAAAAMEGRNVLVRVSLMRSWNKKHFCGGNLISASLVLTAGHCVYGSENVIPPWTIIVVGGILKLNETLKRQEKGVENIRIHPKFNLENLYNDVAVLKLSTPFTFTPEVRSIPLSGSPPKPNTICQVAGWGYTIVEIPKVSSDLMYVDLPIRSEKECRKLLKNITDLPPGMMCAGYLEGGRDACQGDSGGGMVCNGILTGIVSGGQGCAEPLLPGVYADVFHYLNWILNDADVVTVVRNNIKNCGASKMIMILSFLFCTVINYI</sequence>
<dbReference type="EMBL" id="KQ976738">
    <property type="protein sequence ID" value="KYM75726.1"/>
    <property type="molecule type" value="Genomic_DNA"/>
</dbReference>
<dbReference type="FunFam" id="2.40.10.10:FF:000002">
    <property type="entry name" value="Transmembrane protease serine"/>
    <property type="match status" value="1"/>
</dbReference>
<reference evidence="8 9" key="1">
    <citation type="submission" date="2015-09" db="EMBL/GenBank/DDBJ databases">
        <title>Atta colombica WGS genome.</title>
        <authorList>
            <person name="Nygaard S."/>
            <person name="Hu H."/>
            <person name="Boomsma J."/>
            <person name="Zhang G."/>
        </authorList>
    </citation>
    <scope>NUCLEOTIDE SEQUENCE [LARGE SCALE GENOMIC DNA]</scope>
    <source>
        <strain evidence="8">Treedump-2</strain>
        <tissue evidence="8">Whole body</tissue>
    </source>
</reference>
<keyword evidence="2" id="KW-0378">Hydrolase</keyword>
<feature type="domain" description="Peptidase S1" evidence="7">
    <location>
        <begin position="352"/>
        <end position="586"/>
    </location>
</feature>
<protein>
    <submittedName>
        <fullName evidence="8">Putative trypsin-6</fullName>
    </submittedName>
</protein>
<dbReference type="InterPro" id="IPR043504">
    <property type="entry name" value="Peptidase_S1_PA_chymotrypsin"/>
</dbReference>
<evidence type="ECO:0000313" key="8">
    <source>
        <dbReference type="EMBL" id="KYM75726.1"/>
    </source>
</evidence>
<dbReference type="PANTHER" id="PTHR24276:SF98">
    <property type="entry name" value="FI18310P1-RELATED"/>
    <property type="match status" value="1"/>
</dbReference>
<dbReference type="FunFam" id="2.40.10.10:FF:000068">
    <property type="entry name" value="transmembrane protease serine 2"/>
    <property type="match status" value="1"/>
</dbReference>
<keyword evidence="6" id="KW-0812">Transmembrane</keyword>
<dbReference type="STRING" id="520822.A0A195AU74"/>
<dbReference type="PRINTS" id="PR00722">
    <property type="entry name" value="CHYMOTRYPSIN"/>
</dbReference>
<comment type="similarity">
    <text evidence="5">Belongs to the peptidase S1 family. CLIP subfamily.</text>
</comment>
<feature type="non-terminal residue" evidence="8">
    <location>
        <position position="1"/>
    </location>
</feature>
<dbReference type="SMART" id="SM00020">
    <property type="entry name" value="Tryp_SPc"/>
    <property type="match status" value="1"/>
</dbReference>
<proteinExistence type="inferred from homology"/>
<dbReference type="GO" id="GO:0006508">
    <property type="term" value="P:proteolysis"/>
    <property type="evidence" value="ECO:0007669"/>
    <property type="project" value="UniProtKB-KW"/>
</dbReference>
<dbReference type="Gene3D" id="2.40.10.10">
    <property type="entry name" value="Trypsin-like serine proteases"/>
    <property type="match status" value="1"/>
</dbReference>